<evidence type="ECO:0000256" key="4">
    <source>
        <dbReference type="ARBA" id="ARBA00022679"/>
    </source>
</evidence>
<evidence type="ECO:0000256" key="6">
    <source>
        <dbReference type="SAM" id="Phobius"/>
    </source>
</evidence>
<dbReference type="PANTHER" id="PTHR43304">
    <property type="entry name" value="PHYTOCHROME-LIKE PROTEIN CPH1"/>
    <property type="match status" value="1"/>
</dbReference>
<dbReference type="InterPro" id="IPR013655">
    <property type="entry name" value="PAS_fold_3"/>
</dbReference>
<dbReference type="Gene3D" id="3.30.450.20">
    <property type="entry name" value="PAS domain"/>
    <property type="match status" value="2"/>
</dbReference>
<evidence type="ECO:0000256" key="1">
    <source>
        <dbReference type="ARBA" id="ARBA00000085"/>
    </source>
</evidence>
<evidence type="ECO:0000256" key="3">
    <source>
        <dbReference type="ARBA" id="ARBA00022553"/>
    </source>
</evidence>
<evidence type="ECO:0000259" key="8">
    <source>
        <dbReference type="PROSITE" id="PS50112"/>
    </source>
</evidence>
<dbReference type="SUPFAM" id="SSF55785">
    <property type="entry name" value="PYP-like sensor domain (PAS domain)"/>
    <property type="match status" value="2"/>
</dbReference>
<feature type="domain" description="PAS" evidence="8">
    <location>
        <begin position="184"/>
        <end position="231"/>
    </location>
</feature>
<dbReference type="Gene3D" id="3.30.565.10">
    <property type="entry name" value="Histidine kinase-like ATPase, C-terminal domain"/>
    <property type="match status" value="1"/>
</dbReference>
<evidence type="ECO:0000259" key="9">
    <source>
        <dbReference type="PROSITE" id="PS50113"/>
    </source>
</evidence>
<dbReference type="PROSITE" id="PS50109">
    <property type="entry name" value="HIS_KIN"/>
    <property type="match status" value="1"/>
</dbReference>
<dbReference type="InterPro" id="IPR003594">
    <property type="entry name" value="HATPase_dom"/>
</dbReference>
<dbReference type="Pfam" id="PF02518">
    <property type="entry name" value="HATPase_c"/>
    <property type="match status" value="1"/>
</dbReference>
<dbReference type="InterPro" id="IPR036890">
    <property type="entry name" value="HATPase_C_sf"/>
</dbReference>
<keyword evidence="5 10" id="KW-0418">Kinase</keyword>
<keyword evidence="4" id="KW-0808">Transferase</keyword>
<dbReference type="CDD" id="cd00130">
    <property type="entry name" value="PAS"/>
    <property type="match status" value="2"/>
</dbReference>
<dbReference type="InterPro" id="IPR035965">
    <property type="entry name" value="PAS-like_dom_sf"/>
</dbReference>
<dbReference type="EMBL" id="LR796235">
    <property type="protein sequence ID" value="CAB4129942.1"/>
    <property type="molecule type" value="Genomic_DNA"/>
</dbReference>
<dbReference type="InterPro" id="IPR000014">
    <property type="entry name" value="PAS"/>
</dbReference>
<evidence type="ECO:0000259" key="7">
    <source>
        <dbReference type="PROSITE" id="PS50109"/>
    </source>
</evidence>
<feature type="domain" description="PAS" evidence="8">
    <location>
        <begin position="80"/>
        <end position="122"/>
    </location>
</feature>
<reference evidence="10" key="1">
    <citation type="submission" date="2020-04" db="EMBL/GenBank/DDBJ databases">
        <authorList>
            <person name="Chiriac C."/>
            <person name="Salcher M."/>
            <person name="Ghai R."/>
            <person name="Kavagutti S V."/>
        </authorList>
    </citation>
    <scope>NUCLEOTIDE SEQUENCE</scope>
</reference>
<dbReference type="SUPFAM" id="SSF55874">
    <property type="entry name" value="ATPase domain of HSP90 chaperone/DNA topoisomerase II/histidine kinase"/>
    <property type="match status" value="1"/>
</dbReference>
<feature type="domain" description="PAC" evidence="9">
    <location>
        <begin position="260"/>
        <end position="312"/>
    </location>
</feature>
<dbReference type="NCBIfam" id="TIGR00229">
    <property type="entry name" value="sensory_box"/>
    <property type="match status" value="2"/>
</dbReference>
<name>A0A6J5L941_9CAUD</name>
<dbReference type="InterPro" id="IPR000700">
    <property type="entry name" value="PAS-assoc_C"/>
</dbReference>
<dbReference type="PANTHER" id="PTHR43304:SF1">
    <property type="entry name" value="PAC DOMAIN-CONTAINING PROTEIN"/>
    <property type="match status" value="1"/>
</dbReference>
<feature type="transmembrane region" description="Helical" evidence="6">
    <location>
        <begin position="7"/>
        <end position="27"/>
    </location>
</feature>
<accession>A0A6J5L941</accession>
<dbReference type="InterPro" id="IPR013767">
    <property type="entry name" value="PAS_fold"/>
</dbReference>
<dbReference type="Pfam" id="PF00989">
    <property type="entry name" value="PAS"/>
    <property type="match status" value="1"/>
</dbReference>
<dbReference type="PROSITE" id="PS50113">
    <property type="entry name" value="PAC"/>
    <property type="match status" value="2"/>
</dbReference>
<feature type="domain" description="PAC" evidence="9">
    <location>
        <begin position="136"/>
        <end position="190"/>
    </location>
</feature>
<dbReference type="PRINTS" id="PR00344">
    <property type="entry name" value="BCTRLSENSOR"/>
</dbReference>
<dbReference type="PROSITE" id="PS50112">
    <property type="entry name" value="PAS"/>
    <property type="match status" value="2"/>
</dbReference>
<dbReference type="InterPro" id="IPR004358">
    <property type="entry name" value="Sig_transdc_His_kin-like_C"/>
</dbReference>
<dbReference type="GO" id="GO:0006355">
    <property type="term" value="P:regulation of DNA-templated transcription"/>
    <property type="evidence" value="ECO:0007669"/>
    <property type="project" value="InterPro"/>
</dbReference>
<feature type="domain" description="Histidine kinase" evidence="7">
    <location>
        <begin position="424"/>
        <end position="528"/>
    </location>
</feature>
<dbReference type="SMART" id="SM00086">
    <property type="entry name" value="PAC"/>
    <property type="match status" value="2"/>
</dbReference>
<keyword evidence="6" id="KW-0472">Membrane</keyword>
<dbReference type="SMART" id="SM00387">
    <property type="entry name" value="HATPase_c"/>
    <property type="match status" value="1"/>
</dbReference>
<dbReference type="GO" id="GO:0004673">
    <property type="term" value="F:protein histidine kinase activity"/>
    <property type="evidence" value="ECO:0007669"/>
    <property type="project" value="UniProtKB-EC"/>
</dbReference>
<protein>
    <recommendedName>
        <fullName evidence="2">histidine kinase</fullName>
        <ecNumber evidence="2">2.7.13.3</ecNumber>
    </recommendedName>
</protein>
<keyword evidence="3" id="KW-0597">Phosphoprotein</keyword>
<feature type="transmembrane region" description="Helical" evidence="6">
    <location>
        <begin position="39"/>
        <end position="56"/>
    </location>
</feature>
<evidence type="ECO:0000256" key="2">
    <source>
        <dbReference type="ARBA" id="ARBA00012438"/>
    </source>
</evidence>
<dbReference type="EC" id="2.7.13.3" evidence="2"/>
<dbReference type="InterPro" id="IPR052162">
    <property type="entry name" value="Sensor_kinase/Photoreceptor"/>
</dbReference>
<dbReference type="InterPro" id="IPR005467">
    <property type="entry name" value="His_kinase_dom"/>
</dbReference>
<sequence>MKLNSKTYLLFAVIIMSIFFFVKTFVLLEIWDSTKLTRATEYICFLIFIPLFWMINRNYVKNQKDKMGQTDKFLSTAAIISIADKYGKITFVNEKFEKVSGWKLEEVIGKDHSIVNSGTQPDGYWGKMYETVLKGEIWNDVVCNKAKDGSLYYVDTYIRARFNSNGELEGFSSIRQDITELKKKELDIRNRMNAINQSNAVIEFDLLGNIIYANQNFCNSMGYTLKELKGNHHRIFCTEEYSKSDEYKEFWGKLKNGDFVSSQFNRIKKDGEEIWLQATYNPILDNDGQVIRVMKIAVDITDKVLQSQEIERKNTYLEHAAKILRHDMHSGINTYMPRGVNSLERRLTQEDIVKLKIEAPLKMIKEGLKHSQKVYKGVYEFTNLVKKDVVLNKTECNIKDILKDYLSSTAYISQVILDDNLPTIEVNEALLCTAVDNLIRNGLKYNDSDNKFVEIFSDEDSIYIQDNGRGITQEDFNYLSKPYTRKEGQKESGTGLGLNICVAILEEHGFKITCEKNETGTKMKIKFK</sequence>
<keyword evidence="6" id="KW-0812">Transmembrane</keyword>
<dbReference type="InterPro" id="IPR001610">
    <property type="entry name" value="PAC"/>
</dbReference>
<proteinExistence type="predicted"/>
<evidence type="ECO:0000256" key="5">
    <source>
        <dbReference type="ARBA" id="ARBA00022777"/>
    </source>
</evidence>
<dbReference type="Pfam" id="PF08447">
    <property type="entry name" value="PAS_3"/>
    <property type="match status" value="1"/>
</dbReference>
<organism evidence="10">
    <name type="scientific">uncultured Caudovirales phage</name>
    <dbReference type="NCBI Taxonomy" id="2100421"/>
    <lineage>
        <taxon>Viruses</taxon>
        <taxon>Duplodnaviria</taxon>
        <taxon>Heunggongvirae</taxon>
        <taxon>Uroviricota</taxon>
        <taxon>Caudoviricetes</taxon>
        <taxon>Peduoviridae</taxon>
        <taxon>Maltschvirus</taxon>
        <taxon>Maltschvirus maltsch</taxon>
    </lineage>
</organism>
<gene>
    <name evidence="10" type="ORF">UFOVP117_176</name>
</gene>
<keyword evidence="6" id="KW-1133">Transmembrane helix</keyword>
<comment type="catalytic activity">
    <reaction evidence="1">
        <text>ATP + protein L-histidine = ADP + protein N-phospho-L-histidine.</text>
        <dbReference type="EC" id="2.7.13.3"/>
    </reaction>
</comment>
<evidence type="ECO:0000313" key="10">
    <source>
        <dbReference type="EMBL" id="CAB4129942.1"/>
    </source>
</evidence>